<dbReference type="EMBL" id="VSSQ01094343">
    <property type="protein sequence ID" value="MPN38859.1"/>
    <property type="molecule type" value="Genomic_DNA"/>
</dbReference>
<evidence type="ECO:0008006" key="2">
    <source>
        <dbReference type="Google" id="ProtNLM"/>
    </source>
</evidence>
<name>A0A645HKV7_9ZZZZ</name>
<accession>A0A645HKV7</accession>
<reference evidence="1" key="1">
    <citation type="submission" date="2019-08" db="EMBL/GenBank/DDBJ databases">
        <authorList>
            <person name="Kucharzyk K."/>
            <person name="Murdoch R.W."/>
            <person name="Higgins S."/>
            <person name="Loffler F."/>
        </authorList>
    </citation>
    <scope>NUCLEOTIDE SEQUENCE</scope>
</reference>
<dbReference type="InterPro" id="IPR010035">
    <property type="entry name" value="Thi_S"/>
</dbReference>
<gene>
    <name evidence="1" type="ORF">SDC9_186384</name>
</gene>
<dbReference type="Gene3D" id="3.10.20.30">
    <property type="match status" value="1"/>
</dbReference>
<sequence length="67" mass="7484">MIIFVNNKEIEIAQDTILSDFVQHYNNNINYGFALALNGTVINKSEFSNITLKEHDKILLIKAACGG</sequence>
<dbReference type="PANTHER" id="PTHR34472">
    <property type="entry name" value="SULFUR CARRIER PROTEIN THIS"/>
    <property type="match status" value="1"/>
</dbReference>
<dbReference type="InterPro" id="IPR003749">
    <property type="entry name" value="ThiS/MoaD-like"/>
</dbReference>
<dbReference type="Pfam" id="PF02597">
    <property type="entry name" value="ThiS"/>
    <property type="match status" value="1"/>
</dbReference>
<dbReference type="SUPFAM" id="SSF54285">
    <property type="entry name" value="MoaD/ThiS"/>
    <property type="match status" value="1"/>
</dbReference>
<dbReference type="InterPro" id="IPR016155">
    <property type="entry name" value="Mopterin_synth/thiamin_S_b"/>
</dbReference>
<proteinExistence type="predicted"/>
<dbReference type="InterPro" id="IPR012675">
    <property type="entry name" value="Beta-grasp_dom_sf"/>
</dbReference>
<dbReference type="NCBIfam" id="TIGR01683">
    <property type="entry name" value="thiS"/>
    <property type="match status" value="1"/>
</dbReference>
<organism evidence="1">
    <name type="scientific">bioreactor metagenome</name>
    <dbReference type="NCBI Taxonomy" id="1076179"/>
    <lineage>
        <taxon>unclassified sequences</taxon>
        <taxon>metagenomes</taxon>
        <taxon>ecological metagenomes</taxon>
    </lineage>
</organism>
<comment type="caution">
    <text evidence="1">The sequence shown here is derived from an EMBL/GenBank/DDBJ whole genome shotgun (WGS) entry which is preliminary data.</text>
</comment>
<evidence type="ECO:0000313" key="1">
    <source>
        <dbReference type="EMBL" id="MPN38859.1"/>
    </source>
</evidence>
<dbReference type="CDD" id="cd00565">
    <property type="entry name" value="Ubl_ThiS"/>
    <property type="match status" value="1"/>
</dbReference>
<dbReference type="AlphaFoldDB" id="A0A645HKV7"/>
<dbReference type="PANTHER" id="PTHR34472:SF1">
    <property type="entry name" value="SULFUR CARRIER PROTEIN THIS"/>
    <property type="match status" value="1"/>
</dbReference>
<protein>
    <recommendedName>
        <fullName evidence="2">Sulfur carrier protein ThiS</fullName>
    </recommendedName>
</protein>